<dbReference type="AlphaFoldDB" id="A0A8S9RFX4"/>
<name>A0A8S9RFX4_BRACR</name>
<accession>A0A8S9RFX4</accession>
<evidence type="ECO:0000313" key="2">
    <source>
        <dbReference type="EMBL" id="KAF3571944.1"/>
    </source>
</evidence>
<reference evidence="2" key="1">
    <citation type="submission" date="2019-12" db="EMBL/GenBank/DDBJ databases">
        <title>Genome sequencing and annotation of Brassica cretica.</title>
        <authorList>
            <person name="Studholme D.J."/>
            <person name="Sarris P."/>
        </authorList>
    </citation>
    <scope>NUCLEOTIDE SEQUENCE</scope>
    <source>
        <strain evidence="2">PFS-109/04</strain>
        <tissue evidence="2">Leaf</tissue>
    </source>
</reference>
<proteinExistence type="predicted"/>
<feature type="region of interest" description="Disordered" evidence="1">
    <location>
        <begin position="38"/>
        <end position="73"/>
    </location>
</feature>
<evidence type="ECO:0000313" key="3">
    <source>
        <dbReference type="Proteomes" id="UP000712600"/>
    </source>
</evidence>
<protein>
    <submittedName>
        <fullName evidence="2">Uncharacterized protein</fullName>
    </submittedName>
</protein>
<organism evidence="2 3">
    <name type="scientific">Brassica cretica</name>
    <name type="common">Mustard</name>
    <dbReference type="NCBI Taxonomy" id="69181"/>
    <lineage>
        <taxon>Eukaryota</taxon>
        <taxon>Viridiplantae</taxon>
        <taxon>Streptophyta</taxon>
        <taxon>Embryophyta</taxon>
        <taxon>Tracheophyta</taxon>
        <taxon>Spermatophyta</taxon>
        <taxon>Magnoliopsida</taxon>
        <taxon>eudicotyledons</taxon>
        <taxon>Gunneridae</taxon>
        <taxon>Pentapetalae</taxon>
        <taxon>rosids</taxon>
        <taxon>malvids</taxon>
        <taxon>Brassicales</taxon>
        <taxon>Brassicaceae</taxon>
        <taxon>Brassiceae</taxon>
        <taxon>Brassica</taxon>
    </lineage>
</organism>
<evidence type="ECO:0000256" key="1">
    <source>
        <dbReference type="SAM" id="MobiDB-lite"/>
    </source>
</evidence>
<feature type="compositionally biased region" description="Basic and acidic residues" evidence="1">
    <location>
        <begin position="14"/>
        <end position="24"/>
    </location>
</feature>
<comment type="caution">
    <text evidence="2">The sequence shown here is derived from an EMBL/GenBank/DDBJ whole genome shotgun (WGS) entry which is preliminary data.</text>
</comment>
<gene>
    <name evidence="2" type="ORF">F2Q69_00060410</name>
</gene>
<dbReference type="Proteomes" id="UP000712600">
    <property type="component" value="Unassembled WGS sequence"/>
</dbReference>
<feature type="region of interest" description="Disordered" evidence="1">
    <location>
        <begin position="1"/>
        <end position="24"/>
    </location>
</feature>
<sequence>MLENALGATSRSRSGPERHYHSDTSRSLVFVTFWNAKNGPGATSPERHPQVAPRPVRQRISAWERGPGARVKG</sequence>
<dbReference type="EMBL" id="QGKX02000095">
    <property type="protein sequence ID" value="KAF3571944.1"/>
    <property type="molecule type" value="Genomic_DNA"/>
</dbReference>